<name>U7UZS1_9MICC</name>
<gene>
    <name evidence="1" type="ORF">HMPREF0742_02170</name>
</gene>
<organism evidence="1 2">
    <name type="scientific">Rothia aeria F0184</name>
    <dbReference type="NCBI Taxonomy" id="888019"/>
    <lineage>
        <taxon>Bacteria</taxon>
        <taxon>Bacillati</taxon>
        <taxon>Actinomycetota</taxon>
        <taxon>Actinomycetes</taxon>
        <taxon>Micrococcales</taxon>
        <taxon>Micrococcaceae</taxon>
        <taxon>Rothia</taxon>
    </lineage>
</organism>
<comment type="caution">
    <text evidence="1">The sequence shown here is derived from an EMBL/GenBank/DDBJ whole genome shotgun (WGS) entry which is preliminary data.</text>
</comment>
<sequence>MTSVNAGKLQLIFENARLFSSCMALIPGRMSTFSFRRIAHCEF</sequence>
<dbReference type="EMBL" id="AXZG01000059">
    <property type="protein sequence ID" value="ERT64810.1"/>
    <property type="molecule type" value="Genomic_DNA"/>
</dbReference>
<evidence type="ECO:0000313" key="1">
    <source>
        <dbReference type="EMBL" id="ERT64810.1"/>
    </source>
</evidence>
<dbReference type="Proteomes" id="UP000017174">
    <property type="component" value="Unassembled WGS sequence"/>
</dbReference>
<accession>U7UZS1</accession>
<evidence type="ECO:0000313" key="2">
    <source>
        <dbReference type="Proteomes" id="UP000017174"/>
    </source>
</evidence>
<dbReference type="AlphaFoldDB" id="U7UZS1"/>
<proteinExistence type="predicted"/>
<protein>
    <submittedName>
        <fullName evidence="1">Uncharacterized protein</fullName>
    </submittedName>
</protein>
<dbReference type="HOGENOM" id="CLU_3239097_0_0_11"/>
<reference evidence="1 2" key="1">
    <citation type="submission" date="2013-08" db="EMBL/GenBank/DDBJ databases">
        <authorList>
            <person name="Weinstock G."/>
            <person name="Sodergren E."/>
            <person name="Wylie T."/>
            <person name="Fulton L."/>
            <person name="Fulton R."/>
            <person name="Fronick C."/>
            <person name="O'Laughlin M."/>
            <person name="Godfrey J."/>
            <person name="Miner T."/>
            <person name="Herter B."/>
            <person name="Appelbaum E."/>
            <person name="Cordes M."/>
            <person name="Lek S."/>
            <person name="Wollam A."/>
            <person name="Pepin K.H."/>
            <person name="Palsikar V.B."/>
            <person name="Mitreva M."/>
            <person name="Wilson R.K."/>
        </authorList>
    </citation>
    <scope>NUCLEOTIDE SEQUENCE [LARGE SCALE GENOMIC DNA]</scope>
    <source>
        <strain evidence="1 2">F0184</strain>
    </source>
</reference>